<dbReference type="EMBL" id="JARIHO010000002">
    <property type="protein sequence ID" value="KAJ7366030.1"/>
    <property type="molecule type" value="Genomic_DNA"/>
</dbReference>
<accession>A0AAD7AQB6</accession>
<organism evidence="1 2">
    <name type="scientific">Mycena albidolilacea</name>
    <dbReference type="NCBI Taxonomy" id="1033008"/>
    <lineage>
        <taxon>Eukaryota</taxon>
        <taxon>Fungi</taxon>
        <taxon>Dikarya</taxon>
        <taxon>Basidiomycota</taxon>
        <taxon>Agaricomycotina</taxon>
        <taxon>Agaricomycetes</taxon>
        <taxon>Agaricomycetidae</taxon>
        <taxon>Agaricales</taxon>
        <taxon>Marasmiineae</taxon>
        <taxon>Mycenaceae</taxon>
        <taxon>Mycena</taxon>
    </lineage>
</organism>
<evidence type="ECO:0000313" key="2">
    <source>
        <dbReference type="Proteomes" id="UP001218218"/>
    </source>
</evidence>
<dbReference type="Proteomes" id="UP001218218">
    <property type="component" value="Unassembled WGS sequence"/>
</dbReference>
<name>A0AAD7AQB6_9AGAR</name>
<dbReference type="Pfam" id="PF12585">
    <property type="entry name" value="DUF3759"/>
    <property type="match status" value="1"/>
</dbReference>
<gene>
    <name evidence="1" type="ORF">DFH08DRAFT_1071693</name>
</gene>
<comment type="caution">
    <text evidence="1">The sequence shown here is derived from an EMBL/GenBank/DDBJ whole genome shotgun (WGS) entry which is preliminary data.</text>
</comment>
<keyword evidence="2" id="KW-1185">Reference proteome</keyword>
<dbReference type="PANTHER" id="PTHR37450:SF1">
    <property type="entry name" value="CIPC PROTEIN"/>
    <property type="match status" value="1"/>
</dbReference>
<dbReference type="AlphaFoldDB" id="A0AAD7AQB6"/>
<sequence length="341" mass="38023">MDPMYYYDRVFTACATGHQVFMSLWMGVWRADDVILEPRPTGEPPNAALHKLSIPSGRRHRGGRALEAELRRSETAAHALVRVLDRIFREDKDAVGVSISADGGFLRAVADFTEDCTSSHEKQRETADHAVVFVLGRISVTRARTRWGFQNLILDCPGLDESDQTRPSINISSSRFPFARDALLAPLAAPPRAVTRTIEDALQDANAKTFKTPYHLSLTASPVLEFYILYTGIFITMRLFPDDSKEAQAYKTMMKPSTEKVKLTHELLVDAALFKAAEAYEKHCIENDGKPQTLEEAKTFIFGCVGDFVDDIVKTIGLNAIDNAKASRDAQKKLNNTEVIE</sequence>
<protein>
    <submittedName>
        <fullName evidence="1">Uncharacterized protein</fullName>
    </submittedName>
</protein>
<dbReference type="PANTHER" id="PTHR37450">
    <property type="entry name" value="CIPC PROTEIN"/>
    <property type="match status" value="1"/>
</dbReference>
<proteinExistence type="predicted"/>
<evidence type="ECO:0000313" key="1">
    <source>
        <dbReference type="EMBL" id="KAJ7366030.1"/>
    </source>
</evidence>
<reference evidence="1" key="1">
    <citation type="submission" date="2023-03" db="EMBL/GenBank/DDBJ databases">
        <title>Massive genome expansion in bonnet fungi (Mycena s.s.) driven by repeated elements and novel gene families across ecological guilds.</title>
        <authorList>
            <consortium name="Lawrence Berkeley National Laboratory"/>
            <person name="Harder C.B."/>
            <person name="Miyauchi S."/>
            <person name="Viragh M."/>
            <person name="Kuo A."/>
            <person name="Thoen E."/>
            <person name="Andreopoulos B."/>
            <person name="Lu D."/>
            <person name="Skrede I."/>
            <person name="Drula E."/>
            <person name="Henrissat B."/>
            <person name="Morin E."/>
            <person name="Kohler A."/>
            <person name="Barry K."/>
            <person name="LaButti K."/>
            <person name="Morin E."/>
            <person name="Salamov A."/>
            <person name="Lipzen A."/>
            <person name="Mereny Z."/>
            <person name="Hegedus B."/>
            <person name="Baldrian P."/>
            <person name="Stursova M."/>
            <person name="Weitz H."/>
            <person name="Taylor A."/>
            <person name="Grigoriev I.V."/>
            <person name="Nagy L.G."/>
            <person name="Martin F."/>
            <person name="Kauserud H."/>
        </authorList>
    </citation>
    <scope>NUCLEOTIDE SEQUENCE</scope>
    <source>
        <strain evidence="1">CBHHK002</strain>
    </source>
</reference>
<dbReference type="InterPro" id="IPR022234">
    <property type="entry name" value="DUF3759"/>
</dbReference>